<accession>A0A6M7WS57</accession>
<feature type="region of interest" description="Disordered" evidence="1">
    <location>
        <begin position="1"/>
        <end position="30"/>
    </location>
</feature>
<organism evidence="2 3">
    <name type="scientific">Mesorhizobium loti R88b</name>
    <dbReference type="NCBI Taxonomy" id="935548"/>
    <lineage>
        <taxon>Bacteria</taxon>
        <taxon>Pseudomonadati</taxon>
        <taxon>Pseudomonadota</taxon>
        <taxon>Alphaproteobacteria</taxon>
        <taxon>Hyphomicrobiales</taxon>
        <taxon>Phyllobacteriaceae</taxon>
        <taxon>Mesorhizobium</taxon>
    </lineage>
</organism>
<dbReference type="AlphaFoldDB" id="A0A6M7WS57"/>
<feature type="compositionally biased region" description="Basic residues" evidence="1">
    <location>
        <begin position="1"/>
        <end position="13"/>
    </location>
</feature>
<evidence type="ECO:0000313" key="3">
    <source>
        <dbReference type="Proteomes" id="UP000503017"/>
    </source>
</evidence>
<evidence type="ECO:0000256" key="1">
    <source>
        <dbReference type="SAM" id="MobiDB-lite"/>
    </source>
</evidence>
<dbReference type="Proteomes" id="UP000503017">
    <property type="component" value="Chromosome"/>
</dbReference>
<protein>
    <submittedName>
        <fullName evidence="2">Uncharacterized protein</fullName>
    </submittedName>
</protein>
<sequence length="62" mass="7125">MIRRMGKKAKQKAKQSVEPQPETALEREAAHYGLTKEEALRMLEDAYTLKPFEIAHTAKRQA</sequence>
<reference evidence="2 3" key="1">
    <citation type="submission" date="2018-10" db="EMBL/GenBank/DDBJ databases">
        <authorList>
            <person name="Perry B.J."/>
            <person name="Sullivan J.T."/>
            <person name="Murphy R.J.T."/>
            <person name="Ramsay J.P."/>
            <person name="Ronson C.W."/>
        </authorList>
    </citation>
    <scope>NUCLEOTIDE SEQUENCE [LARGE SCALE GENOMIC DNA]</scope>
    <source>
        <strain evidence="2 3">R88b</strain>
    </source>
</reference>
<evidence type="ECO:0000313" key="2">
    <source>
        <dbReference type="EMBL" id="QKD03479.1"/>
    </source>
</evidence>
<dbReference type="EMBL" id="CP033367">
    <property type="protein sequence ID" value="QKD03479.1"/>
    <property type="molecule type" value="Genomic_DNA"/>
</dbReference>
<proteinExistence type="predicted"/>
<gene>
    <name evidence="2" type="ORF">EB235_19870</name>
</gene>
<dbReference type="RefSeq" id="WP_032925398.1">
    <property type="nucleotide sequence ID" value="NZ_CP033367.1"/>
</dbReference>
<name>A0A6M7WS57_RHILI</name>